<accession>A0A0D6ZF55</accession>
<proteinExistence type="inferred from homology"/>
<dbReference type="PIRSF" id="PIRSF026508">
    <property type="entry name" value="TelA"/>
    <property type="match status" value="1"/>
</dbReference>
<dbReference type="RefSeq" id="WP_044390283.1">
    <property type="nucleotide sequence ID" value="NZ_JXIQ01000002.1"/>
</dbReference>
<sequence length="391" mass="44830">MTEKEIDLLKNSDSLMDDLLDNPFGEQGELVLKTVEKKQENKPVKLIDVIPEENRAKAYQLAEQIDPKNHQAMITYGTQAQEKLLSFSHTMLEHVQKKDVGEIGDIISDLMKQLNHISPDELSAEKPSFFSKMFGRVSGSLQEMLSKYQKTGAQIDRISVKLDRSKNVLLSDIGMLEKLYERNKEYFQALNIYIAAGEIKLEELHEKTIPALKKAAAETNDQMKYQEVNDMIQFADRLDKRLHDLKLSREITIQSAPQIRLIQNTNQALVEKIQSSIVTAIPLWKNQVAIALTLIRQRHAVEAQKKVSKTTNELLLKNAEMLKTNTIETAKENERGLVDVETLKKTQENLISTLEETLRIQEEGRTKRRLAEQDLAVMENELREKLLELKD</sequence>
<organism evidence="3 4">
    <name type="scientific">Mesobacillus subterraneus</name>
    <dbReference type="NCBI Taxonomy" id="285983"/>
    <lineage>
        <taxon>Bacteria</taxon>
        <taxon>Bacillati</taxon>
        <taxon>Bacillota</taxon>
        <taxon>Bacilli</taxon>
        <taxon>Bacillales</taxon>
        <taxon>Bacillaceae</taxon>
        <taxon>Mesobacillus</taxon>
    </lineage>
</organism>
<evidence type="ECO:0000256" key="1">
    <source>
        <dbReference type="ARBA" id="ARBA00005541"/>
    </source>
</evidence>
<dbReference type="Pfam" id="PF05816">
    <property type="entry name" value="TelA"/>
    <property type="match status" value="1"/>
</dbReference>
<evidence type="ECO:0000313" key="4">
    <source>
        <dbReference type="Proteomes" id="UP000032512"/>
    </source>
</evidence>
<dbReference type="PANTHER" id="PTHR38432">
    <property type="entry name" value="TELA-LIKE PROTEIN SAOUHSC_01408"/>
    <property type="match status" value="1"/>
</dbReference>
<dbReference type="Proteomes" id="UP000032512">
    <property type="component" value="Unassembled WGS sequence"/>
</dbReference>
<reference evidence="3 4" key="1">
    <citation type="submission" date="2015-01" db="EMBL/GenBank/DDBJ databases">
        <title>Draft genome sequences of the supercritical CO2 tolerant bacteria Bacillus subterraneus MITOT1 and Bacillus cereus MIT0214.</title>
        <authorList>
            <person name="Peet K.C."/>
            <person name="Thompson J.R."/>
        </authorList>
    </citation>
    <scope>NUCLEOTIDE SEQUENCE [LARGE SCALE GENOMIC DNA]</scope>
    <source>
        <strain evidence="3 4">MITOT1</strain>
    </source>
</reference>
<dbReference type="PATRIC" id="fig|285983.3.peg.2728"/>
<comment type="similarity">
    <text evidence="1 2">Belongs to the TelA family.</text>
</comment>
<dbReference type="PANTHER" id="PTHR38432:SF1">
    <property type="entry name" value="TELA-LIKE PROTEIN SAOUHSC_01408"/>
    <property type="match status" value="1"/>
</dbReference>
<protein>
    <submittedName>
        <fullName evidence="3">Tellurite resistance protein TelA</fullName>
    </submittedName>
</protein>
<dbReference type="EMBL" id="JXIQ01000002">
    <property type="protein sequence ID" value="KIY23895.1"/>
    <property type="molecule type" value="Genomic_DNA"/>
</dbReference>
<keyword evidence="4" id="KW-1185">Reference proteome</keyword>
<dbReference type="OrthoDB" id="9768858at2"/>
<dbReference type="InterPro" id="IPR008863">
    <property type="entry name" value="Toxic_anion-R_TelA"/>
</dbReference>
<comment type="caution">
    <text evidence="3">The sequence shown here is derived from an EMBL/GenBank/DDBJ whole genome shotgun (WGS) entry which is preliminary data.</text>
</comment>
<evidence type="ECO:0000256" key="2">
    <source>
        <dbReference type="PIRNR" id="PIRNR026508"/>
    </source>
</evidence>
<evidence type="ECO:0000313" key="3">
    <source>
        <dbReference type="EMBL" id="KIY23895.1"/>
    </source>
</evidence>
<gene>
    <name evidence="3" type="ORF">UB32_00440</name>
</gene>
<dbReference type="AlphaFoldDB" id="A0A0D6ZF55"/>
<name>A0A0D6ZF55_9BACI</name>